<evidence type="ECO:0000313" key="1">
    <source>
        <dbReference type="EMBL" id="MDG9700073.1"/>
    </source>
</evidence>
<dbReference type="AlphaFoldDB" id="A0AAW6RM39"/>
<evidence type="ECO:0000313" key="2">
    <source>
        <dbReference type="Proteomes" id="UP001237156"/>
    </source>
</evidence>
<comment type="caution">
    <text evidence="1">The sequence shown here is derived from an EMBL/GenBank/DDBJ whole genome shotgun (WGS) entry which is preliminary data.</text>
</comment>
<dbReference type="RefSeq" id="WP_279524863.1">
    <property type="nucleotide sequence ID" value="NZ_JARVII010000023.1"/>
</dbReference>
<organism evidence="1 2">
    <name type="scientific">Ottowia cancrivicina</name>
    <dbReference type="NCBI Taxonomy" id="3040346"/>
    <lineage>
        <taxon>Bacteria</taxon>
        <taxon>Pseudomonadati</taxon>
        <taxon>Pseudomonadota</taxon>
        <taxon>Betaproteobacteria</taxon>
        <taxon>Burkholderiales</taxon>
        <taxon>Comamonadaceae</taxon>
        <taxon>Ottowia</taxon>
    </lineage>
</organism>
<name>A0AAW6RM39_9BURK</name>
<gene>
    <name evidence="1" type="ORF">QB898_10190</name>
</gene>
<sequence length="92" mass="10916">METAKDIRRLAIKAVTSESILFALDCSCQNLIDFFARQGYKWKKEETNDDMLDGGMIFRNFINDKCRQLNVVIFSHDAEYVFLYEKMRDRFS</sequence>
<keyword evidence="2" id="KW-1185">Reference proteome</keyword>
<dbReference type="EMBL" id="JARVII010000023">
    <property type="protein sequence ID" value="MDG9700073.1"/>
    <property type="molecule type" value="Genomic_DNA"/>
</dbReference>
<protein>
    <submittedName>
        <fullName evidence="1">Uncharacterized protein</fullName>
    </submittedName>
</protein>
<accession>A0AAW6RM39</accession>
<dbReference type="Proteomes" id="UP001237156">
    <property type="component" value="Unassembled WGS sequence"/>
</dbReference>
<proteinExistence type="predicted"/>
<reference evidence="1 2" key="1">
    <citation type="submission" date="2023-04" db="EMBL/GenBank/DDBJ databases">
        <title>Ottowia paracancer sp. nov., isolated from human stomach.</title>
        <authorList>
            <person name="Song Y."/>
        </authorList>
    </citation>
    <scope>NUCLEOTIDE SEQUENCE [LARGE SCALE GENOMIC DNA]</scope>
    <source>
        <strain evidence="1 2">10c7w1</strain>
    </source>
</reference>